<dbReference type="Proteomes" id="UP000187499">
    <property type="component" value="Chromosome"/>
</dbReference>
<keyword evidence="1" id="KW-0472">Membrane</keyword>
<accession>A0A1P8Q2C6</accession>
<dbReference type="STRING" id="1847728.BTM29_04930"/>
<feature type="transmembrane region" description="Helical" evidence="1">
    <location>
        <begin position="228"/>
        <end position="250"/>
    </location>
</feature>
<feature type="transmembrane region" description="Helical" evidence="1">
    <location>
        <begin position="188"/>
        <end position="208"/>
    </location>
</feature>
<dbReference type="AlphaFoldDB" id="A0A1P8Q2C6"/>
<evidence type="ECO:0000256" key="1">
    <source>
        <dbReference type="SAM" id="Phobius"/>
    </source>
</evidence>
<protein>
    <submittedName>
        <fullName evidence="2">Uncharacterized protein</fullName>
    </submittedName>
</protein>
<sequence>MTSFSSMFKVDLKNKFRNMNFVLMIDVIAIVVAIIWNAIQGNLSKQSYLAIAFSFSIIVYFVSFVILAYIQEKSYTRDSYRLIPINDTKFYLANLASTLVAYLYVIVAQLVLYAIAFAINAEEFNDYLQMISMMNGRASFDAPSAMLGSLAFVASVLGAIIFNWATITLIHLVTRSASNFLPSTGRRFLNIVLYIIVIWLVIEVTSSLTNNLSSSVSSLFSVTYASGFLLKLLIYLVIAAVESAISIFLMSRWVETITE</sequence>
<evidence type="ECO:0000313" key="3">
    <source>
        <dbReference type="Proteomes" id="UP000187499"/>
    </source>
</evidence>
<dbReference type="RefSeq" id="WP_076614443.1">
    <property type="nucleotide sequence ID" value="NZ_CP019323.1"/>
</dbReference>
<organism evidence="2 3">
    <name type="scientific">Companilactobacillus allii</name>
    <dbReference type="NCBI Taxonomy" id="1847728"/>
    <lineage>
        <taxon>Bacteria</taxon>
        <taxon>Bacillati</taxon>
        <taxon>Bacillota</taxon>
        <taxon>Bacilli</taxon>
        <taxon>Lactobacillales</taxon>
        <taxon>Lactobacillaceae</taxon>
        <taxon>Companilactobacillus</taxon>
    </lineage>
</organism>
<name>A0A1P8Q2C6_9LACO</name>
<evidence type="ECO:0000313" key="2">
    <source>
        <dbReference type="EMBL" id="APX71939.1"/>
    </source>
</evidence>
<dbReference type="OrthoDB" id="2248033at2"/>
<keyword evidence="1" id="KW-1133">Transmembrane helix</keyword>
<feature type="transmembrane region" description="Helical" evidence="1">
    <location>
        <begin position="91"/>
        <end position="119"/>
    </location>
</feature>
<dbReference type="KEGG" id="lalw:BTM29_04930"/>
<feature type="transmembrane region" description="Helical" evidence="1">
    <location>
        <begin position="51"/>
        <end position="70"/>
    </location>
</feature>
<reference evidence="3" key="1">
    <citation type="submission" date="2016-12" db="EMBL/GenBank/DDBJ databases">
        <authorList>
            <person name="Jung M.Y."/>
            <person name="Lee S.H."/>
        </authorList>
    </citation>
    <scope>NUCLEOTIDE SEQUENCE [LARGE SCALE GENOMIC DNA]</scope>
    <source>
        <strain evidence="3">WiKim39</strain>
    </source>
</reference>
<gene>
    <name evidence="2" type="ORF">BTM29_04930</name>
</gene>
<proteinExistence type="predicted"/>
<feature type="transmembrane region" description="Helical" evidence="1">
    <location>
        <begin position="21"/>
        <end position="39"/>
    </location>
</feature>
<keyword evidence="1" id="KW-0812">Transmembrane</keyword>
<keyword evidence="3" id="KW-1185">Reference proteome</keyword>
<feature type="transmembrane region" description="Helical" evidence="1">
    <location>
        <begin position="145"/>
        <end position="167"/>
    </location>
</feature>
<dbReference type="EMBL" id="CP019323">
    <property type="protein sequence ID" value="APX71939.1"/>
    <property type="molecule type" value="Genomic_DNA"/>
</dbReference>